<name>A0ABT3FSJ1_9BACT</name>
<gene>
    <name evidence="2" type="ORF">OKA04_17580</name>
</gene>
<protein>
    <submittedName>
        <fullName evidence="2">DUF1080 domain-containing protein</fullName>
    </submittedName>
</protein>
<reference evidence="2 3" key="1">
    <citation type="submission" date="2022-10" db="EMBL/GenBank/DDBJ databases">
        <title>Luteolibacter flavescens strain MCCC 1K03193, whole genome shotgun sequencing project.</title>
        <authorList>
            <person name="Zhao G."/>
            <person name="Shen L."/>
        </authorList>
    </citation>
    <scope>NUCLEOTIDE SEQUENCE [LARGE SCALE GENOMIC DNA]</scope>
    <source>
        <strain evidence="2 3">MCCC 1K03193</strain>
    </source>
</reference>
<evidence type="ECO:0000259" key="1">
    <source>
        <dbReference type="Pfam" id="PF06439"/>
    </source>
</evidence>
<dbReference type="Gene3D" id="2.60.120.560">
    <property type="entry name" value="Exo-inulinase, domain 1"/>
    <property type="match status" value="1"/>
</dbReference>
<evidence type="ECO:0000313" key="2">
    <source>
        <dbReference type="EMBL" id="MCW1886553.1"/>
    </source>
</evidence>
<evidence type="ECO:0000313" key="3">
    <source>
        <dbReference type="Proteomes" id="UP001207930"/>
    </source>
</evidence>
<dbReference type="InterPro" id="IPR010496">
    <property type="entry name" value="AL/BT2_dom"/>
</dbReference>
<dbReference type="EMBL" id="JAPDDS010000010">
    <property type="protein sequence ID" value="MCW1886553.1"/>
    <property type="molecule type" value="Genomic_DNA"/>
</dbReference>
<dbReference type="Pfam" id="PF06439">
    <property type="entry name" value="3keto-disac_hyd"/>
    <property type="match status" value="1"/>
</dbReference>
<sequence>MLRDLLLAAFIVGSVSAKEGPWIPLFDGKSLAGWTSDNGGKPGEGWKVEDGALHRTGKKPGNLISEKEYKDFEFEFEWKISAKGNSGVKYRVQKSAGGWLGPEYQVLDDKGHPNGKVADTTAASLYEVVPAAKDKELKPVGEWNTSKIVAKGSVLEHWLNGKLALKIDTKGKEWPTLKKDSKFAKFDDFAGPAAGKLLLQDHDDEVWFRNLRIREL</sequence>
<dbReference type="RefSeq" id="WP_264502508.1">
    <property type="nucleotide sequence ID" value="NZ_JAPDDS010000010.1"/>
</dbReference>
<dbReference type="Proteomes" id="UP001207930">
    <property type="component" value="Unassembled WGS sequence"/>
</dbReference>
<comment type="caution">
    <text evidence="2">The sequence shown here is derived from an EMBL/GenBank/DDBJ whole genome shotgun (WGS) entry which is preliminary data.</text>
</comment>
<accession>A0ABT3FSJ1</accession>
<proteinExistence type="predicted"/>
<feature type="domain" description="3-keto-alpha-glucoside-1,2-lyase/3-keto-2-hydroxy-glucal hydratase" evidence="1">
    <location>
        <begin position="22"/>
        <end position="214"/>
    </location>
</feature>
<keyword evidence="3" id="KW-1185">Reference proteome</keyword>
<organism evidence="2 3">
    <name type="scientific">Luteolibacter flavescens</name>
    <dbReference type="NCBI Taxonomy" id="1859460"/>
    <lineage>
        <taxon>Bacteria</taxon>
        <taxon>Pseudomonadati</taxon>
        <taxon>Verrucomicrobiota</taxon>
        <taxon>Verrucomicrobiia</taxon>
        <taxon>Verrucomicrobiales</taxon>
        <taxon>Verrucomicrobiaceae</taxon>
        <taxon>Luteolibacter</taxon>
    </lineage>
</organism>